<keyword evidence="2" id="KW-1185">Reference proteome</keyword>
<dbReference type="KEGG" id="cid:P73_3376"/>
<evidence type="ECO:0000313" key="1">
    <source>
        <dbReference type="EMBL" id="AJE48091.1"/>
    </source>
</evidence>
<dbReference type="RefSeq" id="WP_043870494.1">
    <property type="nucleotide sequence ID" value="NZ_CP004393.1"/>
</dbReference>
<evidence type="ECO:0000313" key="2">
    <source>
        <dbReference type="Proteomes" id="UP000031521"/>
    </source>
</evidence>
<accession>A0A0B5E509</accession>
<dbReference type="OrthoDB" id="7658483at2"/>
<protein>
    <submittedName>
        <fullName evidence="1">Uncharacterized protein</fullName>
    </submittedName>
</protein>
<dbReference type="Proteomes" id="UP000031521">
    <property type="component" value="Chromosome"/>
</dbReference>
<dbReference type="HOGENOM" id="CLU_151246_0_0_5"/>
<name>A0A0B5E509_9RHOB</name>
<proteinExistence type="predicted"/>
<reference evidence="1 2" key="1">
    <citation type="journal article" date="2014" name="Int. J. Syst. Evol. Microbiol.">
        <title>Celeribacter indicus sp. nov., a polycyclic aromatic hydrocarbon-degrading bacterium from deep-sea sediment and reclassification of Huaishuia halophila as Celeribacter halophilus comb. nov.</title>
        <authorList>
            <person name="Lai Q."/>
            <person name="Cao J."/>
            <person name="Yuan J."/>
            <person name="Li F."/>
            <person name="Shao Z."/>
        </authorList>
    </citation>
    <scope>NUCLEOTIDE SEQUENCE [LARGE SCALE GENOMIC DNA]</scope>
    <source>
        <strain evidence="1">P73</strain>
    </source>
</reference>
<dbReference type="STRING" id="1208324.P73_3376"/>
<gene>
    <name evidence="1" type="ORF">P73_3376</name>
</gene>
<dbReference type="AlphaFoldDB" id="A0A0B5E509"/>
<sequence>MGRRGWHIVETEGALRLARRHPARFDFAATTVLPGGAELSRRRIAHQVRQDMWRALRDLRGFSPVVEVVPRDGGMKITAGGSVAGRFPKDASTARVAALLEAPDLRARWVAFARRR</sequence>
<dbReference type="EMBL" id="CP004393">
    <property type="protein sequence ID" value="AJE48091.1"/>
    <property type="molecule type" value="Genomic_DNA"/>
</dbReference>
<organism evidence="1 2">
    <name type="scientific">Celeribacter indicus</name>
    <dbReference type="NCBI Taxonomy" id="1208324"/>
    <lineage>
        <taxon>Bacteria</taxon>
        <taxon>Pseudomonadati</taxon>
        <taxon>Pseudomonadota</taxon>
        <taxon>Alphaproteobacteria</taxon>
        <taxon>Rhodobacterales</taxon>
        <taxon>Roseobacteraceae</taxon>
        <taxon>Celeribacter</taxon>
    </lineage>
</organism>